<feature type="transmembrane region" description="Helical" evidence="1">
    <location>
        <begin position="106"/>
        <end position="125"/>
    </location>
</feature>
<keyword evidence="1" id="KW-1133">Transmembrane helix</keyword>
<name>X1ATX7_9ZZZZ</name>
<comment type="caution">
    <text evidence="2">The sequence shown here is derived from an EMBL/GenBank/DDBJ whole genome shotgun (WGS) entry which is preliminary data.</text>
</comment>
<feature type="transmembrane region" description="Helical" evidence="1">
    <location>
        <begin position="77"/>
        <end position="94"/>
    </location>
</feature>
<dbReference type="AlphaFoldDB" id="X1ATX7"/>
<feature type="transmembrane region" description="Helical" evidence="1">
    <location>
        <begin position="7"/>
        <end position="27"/>
    </location>
</feature>
<gene>
    <name evidence="2" type="ORF">S01H4_34265</name>
</gene>
<evidence type="ECO:0000256" key="1">
    <source>
        <dbReference type="SAM" id="Phobius"/>
    </source>
</evidence>
<keyword evidence="1" id="KW-0472">Membrane</keyword>
<sequence>MRTSKVLKAILIVLGLLLIGIGLWRLFDPIGFFQNSGITLDDKAGLLSEARATGGAVVGFGLLILLGAFIQKLSYTSTIAAIVLFLGFGVARLIGFAIDGNPGDGVIQGIIIEFVFGLIAVFALFKYREKS</sequence>
<evidence type="ECO:0008006" key="3">
    <source>
        <dbReference type="Google" id="ProtNLM"/>
    </source>
</evidence>
<proteinExistence type="predicted"/>
<reference evidence="2" key="1">
    <citation type="journal article" date="2014" name="Front. Microbiol.">
        <title>High frequency of phylogenetically diverse reductive dehalogenase-homologous genes in deep subseafloor sedimentary metagenomes.</title>
        <authorList>
            <person name="Kawai M."/>
            <person name="Futagami T."/>
            <person name="Toyoda A."/>
            <person name="Takaki Y."/>
            <person name="Nishi S."/>
            <person name="Hori S."/>
            <person name="Arai W."/>
            <person name="Tsubouchi T."/>
            <person name="Morono Y."/>
            <person name="Uchiyama I."/>
            <person name="Ito T."/>
            <person name="Fujiyama A."/>
            <person name="Inagaki F."/>
            <person name="Takami H."/>
        </authorList>
    </citation>
    <scope>NUCLEOTIDE SEQUENCE</scope>
    <source>
        <strain evidence="2">Expedition CK06-06</strain>
    </source>
</reference>
<organism evidence="2">
    <name type="scientific">marine sediment metagenome</name>
    <dbReference type="NCBI Taxonomy" id="412755"/>
    <lineage>
        <taxon>unclassified sequences</taxon>
        <taxon>metagenomes</taxon>
        <taxon>ecological metagenomes</taxon>
    </lineage>
</organism>
<accession>X1ATX7</accession>
<keyword evidence="1" id="KW-0812">Transmembrane</keyword>
<evidence type="ECO:0000313" key="2">
    <source>
        <dbReference type="EMBL" id="GAG86180.1"/>
    </source>
</evidence>
<dbReference type="EMBL" id="BART01018122">
    <property type="protein sequence ID" value="GAG86180.1"/>
    <property type="molecule type" value="Genomic_DNA"/>
</dbReference>
<protein>
    <recommendedName>
        <fullName evidence="3">DUF4345 domain-containing protein</fullName>
    </recommendedName>
</protein>
<feature type="transmembrane region" description="Helical" evidence="1">
    <location>
        <begin position="52"/>
        <end position="70"/>
    </location>
</feature>
<dbReference type="Pfam" id="PF14248">
    <property type="entry name" value="DUF4345"/>
    <property type="match status" value="1"/>
</dbReference>
<dbReference type="InterPro" id="IPR025597">
    <property type="entry name" value="DUF4345"/>
</dbReference>